<evidence type="ECO:0008006" key="4">
    <source>
        <dbReference type="Google" id="ProtNLM"/>
    </source>
</evidence>
<dbReference type="GO" id="GO:0004866">
    <property type="term" value="F:endopeptidase inhibitor activity"/>
    <property type="evidence" value="ECO:0007669"/>
    <property type="project" value="TreeGrafter"/>
</dbReference>
<dbReference type="GO" id="GO:0042144">
    <property type="term" value="P:vacuole fusion, non-autophagic"/>
    <property type="evidence" value="ECO:0007669"/>
    <property type="project" value="TreeGrafter"/>
</dbReference>
<dbReference type="InParanoid" id="A0A067NU13"/>
<dbReference type="VEuPathDB" id="FungiDB:PLEOSDRAFT_1089399"/>
<dbReference type="PANTHER" id="PTHR28288:SF2">
    <property type="entry name" value="PROTEASE B INHIBITOR 2"/>
    <property type="match status" value="1"/>
</dbReference>
<dbReference type="EMBL" id="KL198008">
    <property type="protein sequence ID" value="KDQ27607.1"/>
    <property type="molecule type" value="Genomic_DNA"/>
</dbReference>
<name>A0A067NU13_PLEO1</name>
<protein>
    <recommendedName>
        <fullName evidence="4">Inhibitor I9 domain-containing protein</fullName>
    </recommendedName>
</protein>
<comment type="similarity">
    <text evidence="1">Belongs to the protease inhibitor I9 family.</text>
</comment>
<dbReference type="InterPro" id="IPR037045">
    <property type="entry name" value="S8pro/Inhibitor_I9_sf"/>
</dbReference>
<evidence type="ECO:0000256" key="1">
    <source>
        <dbReference type="ARBA" id="ARBA00038069"/>
    </source>
</evidence>
<dbReference type="AlphaFoldDB" id="A0A067NU13"/>
<dbReference type="InterPro" id="IPR052471">
    <property type="entry name" value="PBI_I9"/>
</dbReference>
<evidence type="ECO:0000313" key="2">
    <source>
        <dbReference type="EMBL" id="KDQ27607.1"/>
    </source>
</evidence>
<dbReference type="SUPFAM" id="SSF54897">
    <property type="entry name" value="Protease propeptides/inhibitors"/>
    <property type="match status" value="1"/>
</dbReference>
<proteinExistence type="inferred from homology"/>
<reference evidence="3" key="1">
    <citation type="journal article" date="2014" name="Proc. Natl. Acad. Sci. U.S.A.">
        <title>Extensive sampling of basidiomycete genomes demonstrates inadequacy of the white-rot/brown-rot paradigm for wood decay fungi.</title>
        <authorList>
            <person name="Riley R."/>
            <person name="Salamov A.A."/>
            <person name="Brown D.W."/>
            <person name="Nagy L.G."/>
            <person name="Floudas D."/>
            <person name="Held B.W."/>
            <person name="Levasseur A."/>
            <person name="Lombard V."/>
            <person name="Morin E."/>
            <person name="Otillar R."/>
            <person name="Lindquist E.A."/>
            <person name="Sun H."/>
            <person name="LaButti K.M."/>
            <person name="Schmutz J."/>
            <person name="Jabbour D."/>
            <person name="Luo H."/>
            <person name="Baker S.E."/>
            <person name="Pisabarro A.G."/>
            <person name="Walton J.D."/>
            <person name="Blanchette R.A."/>
            <person name="Henrissat B."/>
            <person name="Martin F."/>
            <person name="Cullen D."/>
            <person name="Hibbett D.S."/>
            <person name="Grigoriev I.V."/>
        </authorList>
    </citation>
    <scope>NUCLEOTIDE SEQUENCE [LARGE SCALE GENOMIC DNA]</scope>
    <source>
        <strain evidence="3">PC15</strain>
    </source>
</reference>
<organism evidence="2 3">
    <name type="scientific">Pleurotus ostreatus (strain PC15)</name>
    <name type="common">Oyster mushroom</name>
    <dbReference type="NCBI Taxonomy" id="1137138"/>
    <lineage>
        <taxon>Eukaryota</taxon>
        <taxon>Fungi</taxon>
        <taxon>Dikarya</taxon>
        <taxon>Basidiomycota</taxon>
        <taxon>Agaricomycotina</taxon>
        <taxon>Agaricomycetes</taxon>
        <taxon>Agaricomycetidae</taxon>
        <taxon>Agaricales</taxon>
        <taxon>Pleurotineae</taxon>
        <taxon>Pleurotaceae</taxon>
        <taxon>Pleurotus</taxon>
    </lineage>
</organism>
<evidence type="ECO:0000313" key="3">
    <source>
        <dbReference type="Proteomes" id="UP000027073"/>
    </source>
</evidence>
<dbReference type="PANTHER" id="PTHR28288">
    <property type="entry name" value="PROTEASE B INHIBITOR 2"/>
    <property type="match status" value="1"/>
</dbReference>
<dbReference type="Proteomes" id="UP000027073">
    <property type="component" value="Unassembled WGS sequence"/>
</dbReference>
<dbReference type="MEROPS" id="I09.002"/>
<gene>
    <name evidence="2" type="ORF">PLEOSDRAFT_1089399</name>
</gene>
<dbReference type="Gene3D" id="3.30.70.80">
    <property type="entry name" value="Peptidase S8 propeptide/proteinase inhibitor I9"/>
    <property type="match status" value="1"/>
</dbReference>
<accession>A0A067NU13</accession>
<dbReference type="OrthoDB" id="5518345at2759"/>
<dbReference type="HOGENOM" id="CLU_156026_2_2_1"/>
<sequence length="77" mass="8354">MSAGKFIVIFKNDISDDKIRETKDEVIAEGGTITNEYNMPGMKGFAGELTPQSLTKFQGLQGDLIDSIEADAIVTTQ</sequence>